<gene>
    <name evidence="3" type="ORF">OH76DRAFT_279427</name>
</gene>
<feature type="domain" description="Heterokaryon incompatibility" evidence="2">
    <location>
        <begin position="700"/>
        <end position="780"/>
    </location>
</feature>
<evidence type="ECO:0000259" key="2">
    <source>
        <dbReference type="Pfam" id="PF06985"/>
    </source>
</evidence>
<organism evidence="3 4">
    <name type="scientific">Lentinus brumalis</name>
    <dbReference type="NCBI Taxonomy" id="2498619"/>
    <lineage>
        <taxon>Eukaryota</taxon>
        <taxon>Fungi</taxon>
        <taxon>Dikarya</taxon>
        <taxon>Basidiomycota</taxon>
        <taxon>Agaricomycotina</taxon>
        <taxon>Agaricomycetes</taxon>
        <taxon>Polyporales</taxon>
        <taxon>Polyporaceae</taxon>
        <taxon>Lentinus</taxon>
    </lineage>
</organism>
<dbReference type="InterPro" id="IPR010730">
    <property type="entry name" value="HET"/>
</dbReference>
<keyword evidence="4" id="KW-1185">Reference proteome</keyword>
<feature type="compositionally biased region" description="Basic and acidic residues" evidence="1">
    <location>
        <begin position="140"/>
        <end position="158"/>
    </location>
</feature>
<accession>A0A371CL44</accession>
<dbReference type="Proteomes" id="UP000256964">
    <property type="component" value="Unassembled WGS sequence"/>
</dbReference>
<dbReference type="AlphaFoldDB" id="A0A371CL44"/>
<evidence type="ECO:0000313" key="3">
    <source>
        <dbReference type="EMBL" id="RDX40977.1"/>
    </source>
</evidence>
<dbReference type="Pfam" id="PF06985">
    <property type="entry name" value="HET"/>
    <property type="match status" value="1"/>
</dbReference>
<dbReference type="STRING" id="139420.A0A371CL44"/>
<dbReference type="OrthoDB" id="2750798at2759"/>
<evidence type="ECO:0000313" key="4">
    <source>
        <dbReference type="Proteomes" id="UP000256964"/>
    </source>
</evidence>
<protein>
    <recommendedName>
        <fullName evidence="2">Heterokaryon incompatibility domain-containing protein</fullName>
    </recommendedName>
</protein>
<dbReference type="PANTHER" id="PTHR39596">
    <property type="match status" value="1"/>
</dbReference>
<feature type="region of interest" description="Disordered" evidence="1">
    <location>
        <begin position="124"/>
        <end position="160"/>
    </location>
</feature>
<evidence type="ECO:0000256" key="1">
    <source>
        <dbReference type="SAM" id="MobiDB-lite"/>
    </source>
</evidence>
<proteinExistence type="predicted"/>
<name>A0A371CL44_9APHY</name>
<reference evidence="3 4" key="1">
    <citation type="journal article" date="2018" name="Biotechnol. Biofuels">
        <title>Integrative visual omics of the white-rot fungus Polyporus brumalis exposes the biotechnological potential of its oxidative enzymes for delignifying raw plant biomass.</title>
        <authorList>
            <person name="Miyauchi S."/>
            <person name="Rancon A."/>
            <person name="Drula E."/>
            <person name="Hage H."/>
            <person name="Chaduli D."/>
            <person name="Favel A."/>
            <person name="Grisel S."/>
            <person name="Henrissat B."/>
            <person name="Herpoel-Gimbert I."/>
            <person name="Ruiz-Duenas F.J."/>
            <person name="Chevret D."/>
            <person name="Hainaut M."/>
            <person name="Lin J."/>
            <person name="Wang M."/>
            <person name="Pangilinan J."/>
            <person name="Lipzen A."/>
            <person name="Lesage-Meessen L."/>
            <person name="Navarro D."/>
            <person name="Riley R."/>
            <person name="Grigoriev I.V."/>
            <person name="Zhou S."/>
            <person name="Raouche S."/>
            <person name="Rosso M.N."/>
        </authorList>
    </citation>
    <scope>NUCLEOTIDE SEQUENCE [LARGE SCALE GENOMIC DNA]</scope>
    <source>
        <strain evidence="3 4">BRFM 1820</strain>
    </source>
</reference>
<dbReference type="EMBL" id="KZ857529">
    <property type="protein sequence ID" value="RDX40977.1"/>
    <property type="molecule type" value="Genomic_DNA"/>
</dbReference>
<sequence>MSLNRRPLYHRYWHHGVYRPLLWTTIPSCPLSTPSLDMQEDATVRPVQGRLGQLICHRNEDNTPLATRLQTTKRTIVRRLLAARLGNALFSKIPSALRRKVSLNTMVLVEIDVLAAHGRRISHRGHVSGAETNEPTFEPAVEHSPRQDSEPRLSEQHQRIPSIQDNSIESLIDRLTLLLQVSVIVTMVEEGLTNRYSSSESWSRTRESLLLVRDYVLEFSHSPSYTPPNEGASSKPALSNLVHALLEREFLSVHTPTRFSPFMYPDTLLDTLNDAVFRDLGPQTTAHQVAMAVLHTLLLVGNTAPPRLAGYQAILLPALMNKAIQSCANERDERRQLMSFSPMPWSTLTLREGLPSLPDSSSSASQSRKAFVDLERPECIGAIRSKIRSDFVCIPPMRWLGAPHNGHPVSLSLSAYVWRRYRPRLSRVAHLALWQSALSFGVLEAVLNVNIPESLLLSRHPDGSIAFISQNMCILCVDLIRVLKSARKDERAARARSAKDVVTAALLALDEAALPWKNSRGIFRETGLNKDEEAEMICSLTTLSNGIYIALHGICREELMARVDANDALPRRLPSRSELSSGVARYVYKRKLIEAGWCPFTVHGLIYDSHSLALLAFASARKPFIRRAEGEHARCTSARCSIHDIDATQYVTQHTTPGCTCVVIRPAFSSISSLLVDGQIPVLTYDGHGLKIRRAEAGPYVAISHVWADGLGSTAEQGLPTCQVVRIATAARELVPSGAFWVDSLCVPRKEDLRKKAIHLMAQTYRLAAKVLVFDAGIRASCSMTHSMDENYLRIMTSTWVQRVWTLQEALLSQELYFEFSERLVASWELVLPKSHGIINIYSPVRNDFLMSPGLQLLLHDASGEWSSAQYTFDQIAGLLMRRTTSKPQDETVAVAGLLGVDVARLLNEIGQDARMRAFLLQVETVPAAMVLANAPARLPFPGFRWAPRSFGGIEEEFVRSAGVATCTADGLITRRELTILSFPKVFVSNSEENTWVTSQFPPDPPDSAGFRQHAGALLQAV</sequence>
<dbReference type="PANTHER" id="PTHR39596:SF2">
    <property type="entry name" value="HET DOMAIN PROTEIN (AFU_ORTHOLOGUE AFUA_1G17550)-RELATED"/>
    <property type="match status" value="1"/>
</dbReference>